<reference evidence="1 2" key="1">
    <citation type="submission" date="2024-02" db="EMBL/GenBank/DDBJ databases">
        <authorList>
            <person name="Vignale AGUSTIN F."/>
            <person name="Sosa J E."/>
            <person name="Modenutti C."/>
        </authorList>
    </citation>
    <scope>NUCLEOTIDE SEQUENCE [LARGE SCALE GENOMIC DNA]</scope>
</reference>
<gene>
    <name evidence="1" type="ORF">ILEXP_LOCUS19358</name>
</gene>
<name>A0ABC8S1U9_9AQUA</name>
<dbReference type="Proteomes" id="UP001642360">
    <property type="component" value="Unassembled WGS sequence"/>
</dbReference>
<dbReference type="AlphaFoldDB" id="A0ABC8S1U9"/>
<accession>A0ABC8S1U9</accession>
<proteinExistence type="predicted"/>
<dbReference type="PANTHER" id="PTHR12792">
    <property type="entry name" value="EXTRA SPINDLE POLES 1-RELATED"/>
    <property type="match status" value="1"/>
</dbReference>
<dbReference type="InterPro" id="IPR005314">
    <property type="entry name" value="Peptidase_C50"/>
</dbReference>
<keyword evidence="2" id="KW-1185">Reference proteome</keyword>
<evidence type="ECO:0000313" key="2">
    <source>
        <dbReference type="Proteomes" id="UP001642360"/>
    </source>
</evidence>
<organism evidence="1 2">
    <name type="scientific">Ilex paraguariensis</name>
    <name type="common">yerba mate</name>
    <dbReference type="NCBI Taxonomy" id="185542"/>
    <lineage>
        <taxon>Eukaryota</taxon>
        <taxon>Viridiplantae</taxon>
        <taxon>Streptophyta</taxon>
        <taxon>Embryophyta</taxon>
        <taxon>Tracheophyta</taxon>
        <taxon>Spermatophyta</taxon>
        <taxon>Magnoliopsida</taxon>
        <taxon>eudicotyledons</taxon>
        <taxon>Gunneridae</taxon>
        <taxon>Pentapetalae</taxon>
        <taxon>asterids</taxon>
        <taxon>campanulids</taxon>
        <taxon>Aquifoliales</taxon>
        <taxon>Aquifoliaceae</taxon>
        <taxon>Ilex</taxon>
    </lineage>
</organism>
<comment type="caution">
    <text evidence="1">The sequence shown here is derived from an EMBL/GenBank/DDBJ whole genome shotgun (WGS) entry which is preliminary data.</text>
</comment>
<sequence length="133" mass="15395">MADYGCEFICVCNKMKCRHCLLHDVLESGSVDSFIHMKWELVRRRLSLRLLLSRGKCMGFRGDIHEAHEVFLQSISFLVSRNPFCLKHSSNFLLDLFEKDVPGDVLAVEHAATLYNICWFSLKSYPCKGTRYT</sequence>
<evidence type="ECO:0000313" key="1">
    <source>
        <dbReference type="EMBL" id="CAK9151203.1"/>
    </source>
</evidence>
<dbReference type="PANTHER" id="PTHR12792:SF0">
    <property type="entry name" value="SEPARIN"/>
    <property type="match status" value="1"/>
</dbReference>
<protein>
    <submittedName>
        <fullName evidence="1">Uncharacterized protein</fullName>
    </submittedName>
</protein>
<dbReference type="EMBL" id="CAUOFW020002103">
    <property type="protein sequence ID" value="CAK9151203.1"/>
    <property type="molecule type" value="Genomic_DNA"/>
</dbReference>